<feature type="compositionally biased region" description="Polar residues" evidence="1">
    <location>
        <begin position="416"/>
        <end position="425"/>
    </location>
</feature>
<feature type="compositionally biased region" description="Low complexity" evidence="1">
    <location>
        <begin position="392"/>
        <end position="415"/>
    </location>
</feature>
<proteinExistence type="predicted"/>
<gene>
    <name evidence="2" type="ORF">EVAR_79959_1</name>
</gene>
<evidence type="ECO:0008006" key="4">
    <source>
        <dbReference type="Google" id="ProtNLM"/>
    </source>
</evidence>
<organism evidence="2 3">
    <name type="scientific">Eumeta variegata</name>
    <name type="common">Bagworm moth</name>
    <name type="synonym">Eumeta japonica</name>
    <dbReference type="NCBI Taxonomy" id="151549"/>
    <lineage>
        <taxon>Eukaryota</taxon>
        <taxon>Metazoa</taxon>
        <taxon>Ecdysozoa</taxon>
        <taxon>Arthropoda</taxon>
        <taxon>Hexapoda</taxon>
        <taxon>Insecta</taxon>
        <taxon>Pterygota</taxon>
        <taxon>Neoptera</taxon>
        <taxon>Endopterygota</taxon>
        <taxon>Lepidoptera</taxon>
        <taxon>Glossata</taxon>
        <taxon>Ditrysia</taxon>
        <taxon>Tineoidea</taxon>
        <taxon>Psychidae</taxon>
        <taxon>Oiketicinae</taxon>
        <taxon>Eumeta</taxon>
    </lineage>
</organism>
<feature type="compositionally biased region" description="Low complexity" evidence="1">
    <location>
        <begin position="334"/>
        <end position="357"/>
    </location>
</feature>
<name>A0A4C1Y421_EUMVA</name>
<feature type="region of interest" description="Disordered" evidence="1">
    <location>
        <begin position="265"/>
        <end position="285"/>
    </location>
</feature>
<reference evidence="2 3" key="1">
    <citation type="journal article" date="2019" name="Commun. Biol.">
        <title>The bagworm genome reveals a unique fibroin gene that provides high tensile strength.</title>
        <authorList>
            <person name="Kono N."/>
            <person name="Nakamura H."/>
            <person name="Ohtoshi R."/>
            <person name="Tomita M."/>
            <person name="Numata K."/>
            <person name="Arakawa K."/>
        </authorList>
    </citation>
    <scope>NUCLEOTIDE SEQUENCE [LARGE SCALE GENOMIC DNA]</scope>
</reference>
<dbReference type="Proteomes" id="UP000299102">
    <property type="component" value="Unassembled WGS sequence"/>
</dbReference>
<feature type="compositionally biased region" description="Polar residues" evidence="1">
    <location>
        <begin position="183"/>
        <end position="197"/>
    </location>
</feature>
<dbReference type="OrthoDB" id="7486896at2759"/>
<dbReference type="AlphaFoldDB" id="A0A4C1Y421"/>
<evidence type="ECO:0000313" key="3">
    <source>
        <dbReference type="Proteomes" id="UP000299102"/>
    </source>
</evidence>
<feature type="region of interest" description="Disordered" evidence="1">
    <location>
        <begin position="334"/>
        <end position="358"/>
    </location>
</feature>
<evidence type="ECO:0000313" key="2">
    <source>
        <dbReference type="EMBL" id="GBP69724.1"/>
    </source>
</evidence>
<comment type="caution">
    <text evidence="2">The sequence shown here is derived from an EMBL/GenBank/DDBJ whole genome shotgun (WGS) entry which is preliminary data.</text>
</comment>
<feature type="region of interest" description="Disordered" evidence="1">
    <location>
        <begin position="165"/>
        <end position="215"/>
    </location>
</feature>
<dbReference type="EMBL" id="BGZK01001050">
    <property type="protein sequence ID" value="GBP69724.1"/>
    <property type="molecule type" value="Genomic_DNA"/>
</dbReference>
<accession>A0A4C1Y421</accession>
<evidence type="ECO:0000256" key="1">
    <source>
        <dbReference type="SAM" id="MobiDB-lite"/>
    </source>
</evidence>
<feature type="compositionally biased region" description="Low complexity" evidence="1">
    <location>
        <begin position="268"/>
        <end position="282"/>
    </location>
</feature>
<protein>
    <recommendedName>
        <fullName evidence="4">Neurogenic protein mastermind</fullName>
    </recommendedName>
</protein>
<sequence length="495" mass="54088">MPKSVYSMNCHTLSHWWRPQIVSHAKTQPLVAWLNAALSRSRWYPNFWLFFSTRGHAGAGAGGVSVGCTRTAGVKMRPQVAGVADARARNLRLRCGRPKPQLAPLLCKMYEKCRPRLTAADSGFVTAVTNGLVSAAQHMQVSAAGAGAHVSAAAHQGLYASFSHASGAPSPQHHQGAGMCDTYSMSQSQSMNFSPQMRTRPPAPAQPSAPQTAPPLVGVAAAGLSREQQAKMLQQQQQHMLRVQQMRPPPPEYKARFAPTAVMGGSPGAARRPPTAAPTVGRGFPHARAYSPEWRQMLMQQQSATRQPFQHHHQGGFMGGAGGNVLTAQQQQQIQQARLQHQQQLMHHQQRTQNQQQSPMSHLIMHQNQMLNVQGQIQNIHMSQSQSVSMQQAGMGGHQSSPMSNPNTMPSQNNMHQTSPMQPQTNSLLVPNGSMQTQNINNTQHPSFSLHNTSSFPAQTADFNLDFLDNMPSTDMNTAQELLNSLDNSFLNDIL</sequence>
<keyword evidence="3" id="KW-1185">Reference proteome</keyword>
<feature type="region of interest" description="Disordered" evidence="1">
    <location>
        <begin position="392"/>
        <end position="425"/>
    </location>
</feature>